<proteinExistence type="predicted"/>
<dbReference type="EMBL" id="SOSA01000194">
    <property type="protein sequence ID" value="THC94682.1"/>
    <property type="molecule type" value="Genomic_DNA"/>
</dbReference>
<comment type="caution">
    <text evidence="2">The sequence shown here is derived from an EMBL/GenBank/DDBJ whole genome shotgun (WGS) entry which is preliminary data.</text>
</comment>
<dbReference type="EMBL" id="QUQM01000001">
    <property type="protein sequence ID" value="KAA8650886.1"/>
    <property type="molecule type" value="Genomic_DNA"/>
</dbReference>
<accession>A0A4S3JH92</accession>
<evidence type="ECO:0000313" key="4">
    <source>
        <dbReference type="Proteomes" id="UP000324241"/>
    </source>
</evidence>
<dbReference type="GeneID" id="54326277"/>
<dbReference type="RefSeq" id="XP_033430247.1">
    <property type="nucleotide sequence ID" value="XM_033568252.1"/>
</dbReference>
<keyword evidence="3" id="KW-1185">Reference proteome</keyword>
<reference evidence="1 4" key="2">
    <citation type="submission" date="2019-08" db="EMBL/GenBank/DDBJ databases">
        <title>The genome sequence of a newly discovered highly antifungal drug resistant Aspergillus species, Aspergillus tanneri NIH 1004.</title>
        <authorList>
            <person name="Mounaud S."/>
            <person name="Singh I."/>
            <person name="Joardar V."/>
            <person name="Pakala S."/>
            <person name="Pakala S."/>
            <person name="Venepally P."/>
            <person name="Chung J.K."/>
            <person name="Losada L."/>
            <person name="Nierman W.C."/>
        </authorList>
    </citation>
    <scope>NUCLEOTIDE SEQUENCE [LARGE SCALE GENOMIC DNA]</scope>
    <source>
        <strain evidence="1 4">NIH1004</strain>
    </source>
</reference>
<evidence type="ECO:0000313" key="2">
    <source>
        <dbReference type="EMBL" id="THC94682.1"/>
    </source>
</evidence>
<organism evidence="2 3">
    <name type="scientific">Aspergillus tanneri</name>
    <dbReference type="NCBI Taxonomy" id="1220188"/>
    <lineage>
        <taxon>Eukaryota</taxon>
        <taxon>Fungi</taxon>
        <taxon>Dikarya</taxon>
        <taxon>Ascomycota</taxon>
        <taxon>Pezizomycotina</taxon>
        <taxon>Eurotiomycetes</taxon>
        <taxon>Eurotiomycetidae</taxon>
        <taxon>Eurotiales</taxon>
        <taxon>Aspergillaceae</taxon>
        <taxon>Aspergillus</taxon>
        <taxon>Aspergillus subgen. Circumdati</taxon>
    </lineage>
</organism>
<gene>
    <name evidence="1" type="ORF">ATNIH1004_003575</name>
    <name evidence="2" type="ORF">EYZ11_005827</name>
</gene>
<dbReference type="Proteomes" id="UP000324241">
    <property type="component" value="Unassembled WGS sequence"/>
</dbReference>
<dbReference type="Proteomes" id="UP000308092">
    <property type="component" value="Unassembled WGS sequence"/>
</dbReference>
<name>A0A4S3JH92_9EURO</name>
<protein>
    <submittedName>
        <fullName evidence="2">Uncharacterized protein</fullName>
    </submittedName>
</protein>
<sequence>MAALKHEKGLYDGERFYNKHSTIQHSAVDECSSITLADYGCSEEANSQALTS</sequence>
<evidence type="ECO:0000313" key="3">
    <source>
        <dbReference type="Proteomes" id="UP000308092"/>
    </source>
</evidence>
<dbReference type="VEuPathDB" id="FungiDB:EYZ11_005827"/>
<reference evidence="2 3" key="1">
    <citation type="submission" date="2019-03" db="EMBL/GenBank/DDBJ databases">
        <title>The genome sequence of a newly discovered highly antifungal drug resistant Aspergillus species, Aspergillus tanneri NIH 1004.</title>
        <authorList>
            <person name="Mounaud S."/>
            <person name="Singh I."/>
            <person name="Joardar V."/>
            <person name="Pakala S."/>
            <person name="Pakala S."/>
            <person name="Venepally P."/>
            <person name="Hoover J."/>
            <person name="Nierman W."/>
            <person name="Chung J."/>
            <person name="Losada L."/>
        </authorList>
    </citation>
    <scope>NUCLEOTIDE SEQUENCE [LARGE SCALE GENOMIC DNA]</scope>
    <source>
        <strain evidence="2 3">NIH1004</strain>
    </source>
</reference>
<evidence type="ECO:0000313" key="1">
    <source>
        <dbReference type="EMBL" id="KAA8650886.1"/>
    </source>
</evidence>
<dbReference type="AlphaFoldDB" id="A0A4S3JH92"/>